<dbReference type="Proteomes" id="UP000037460">
    <property type="component" value="Unassembled WGS sequence"/>
</dbReference>
<dbReference type="GO" id="GO:0030332">
    <property type="term" value="F:cyclin binding"/>
    <property type="evidence" value="ECO:0007669"/>
    <property type="project" value="TreeGrafter"/>
</dbReference>
<keyword evidence="6" id="KW-0418">Kinase</keyword>
<evidence type="ECO:0000256" key="5">
    <source>
        <dbReference type="ARBA" id="ARBA00022741"/>
    </source>
</evidence>
<comment type="similarity">
    <text evidence="1">Belongs to the protein kinase superfamily. CMGC Ser/Thr protein kinase family. CDC2/CDKX subfamily.</text>
</comment>
<keyword evidence="3" id="KW-0723">Serine/threonine-protein kinase</keyword>
<dbReference type="GO" id="GO:0005524">
    <property type="term" value="F:ATP binding"/>
    <property type="evidence" value="ECO:0007669"/>
    <property type="project" value="UniProtKB-KW"/>
</dbReference>
<dbReference type="AlphaFoldDB" id="A0A0M0JP13"/>
<dbReference type="PANTHER" id="PTHR24056:SF254">
    <property type="entry name" value="CYCLIN-DEPENDENT KINASE 2"/>
    <property type="match status" value="1"/>
</dbReference>
<reference evidence="10" key="1">
    <citation type="journal article" date="2015" name="PLoS Genet.">
        <title>Genome Sequence and Transcriptome Analyses of Chrysochromulina tobin: Metabolic Tools for Enhanced Algal Fitness in the Prominent Order Prymnesiales (Haptophyceae).</title>
        <authorList>
            <person name="Hovde B.T."/>
            <person name="Deodato C.R."/>
            <person name="Hunsperger H.M."/>
            <person name="Ryken S.A."/>
            <person name="Yost W."/>
            <person name="Jha R.K."/>
            <person name="Patterson J."/>
            <person name="Monnat R.J. Jr."/>
            <person name="Barlow S.B."/>
            <person name="Starkenburg S.R."/>
            <person name="Cattolico R.A."/>
        </authorList>
    </citation>
    <scope>NUCLEOTIDE SEQUENCE</scope>
    <source>
        <strain evidence="10">CCMP291</strain>
    </source>
</reference>
<evidence type="ECO:0000313" key="10">
    <source>
        <dbReference type="Proteomes" id="UP000037460"/>
    </source>
</evidence>
<dbReference type="GO" id="GO:0051301">
    <property type="term" value="P:cell division"/>
    <property type="evidence" value="ECO:0007669"/>
    <property type="project" value="UniProtKB-KW"/>
</dbReference>
<dbReference type="SMART" id="SM00220">
    <property type="entry name" value="S_TKc"/>
    <property type="match status" value="1"/>
</dbReference>
<feature type="domain" description="Protein kinase" evidence="8">
    <location>
        <begin position="1"/>
        <end position="220"/>
    </location>
</feature>
<dbReference type="PROSITE" id="PS50011">
    <property type="entry name" value="PROTEIN_KINASE_DOM"/>
    <property type="match status" value="1"/>
</dbReference>
<dbReference type="GO" id="GO:0005737">
    <property type="term" value="C:cytoplasm"/>
    <property type="evidence" value="ECO:0007669"/>
    <property type="project" value="TreeGrafter"/>
</dbReference>
<protein>
    <recommendedName>
        <fullName evidence="2">cyclin-dependent kinase</fullName>
        <ecNumber evidence="2">2.7.11.22</ecNumber>
    </recommendedName>
</protein>
<dbReference type="GO" id="GO:0010468">
    <property type="term" value="P:regulation of gene expression"/>
    <property type="evidence" value="ECO:0007669"/>
    <property type="project" value="TreeGrafter"/>
</dbReference>
<dbReference type="InterPro" id="IPR011009">
    <property type="entry name" value="Kinase-like_dom_sf"/>
</dbReference>
<dbReference type="GO" id="GO:0010389">
    <property type="term" value="P:regulation of G2/M transition of mitotic cell cycle"/>
    <property type="evidence" value="ECO:0007669"/>
    <property type="project" value="TreeGrafter"/>
</dbReference>
<dbReference type="InterPro" id="IPR000719">
    <property type="entry name" value="Prot_kinase_dom"/>
</dbReference>
<dbReference type="PROSITE" id="PS00108">
    <property type="entry name" value="PROTEIN_KINASE_ST"/>
    <property type="match status" value="1"/>
</dbReference>
<sequence length="235" mass="27306">MPNDNKLYLCFEYCEFDLKKYMKSQQYKLSAECVKSFTYQMLDGLRWCHSHRIFHRDLKPQNVLVDPKKGSLKLADFGLARAFTVPLRTYTHEVVTLWYRAPEILLGSKQYSCPVDMWSLGTMIPEMVTGHPMFPGDSEIDEIFKIFRVLGTPNETLWTGVSQLPDFKTNFPKWQPKQLREVVPQTDRLNDEGLDLVKHMLLYTPQARITAKDALEHPYFNGLNLDTVGKIPPPF</sequence>
<accession>A0A0M0JP13</accession>
<evidence type="ECO:0000256" key="1">
    <source>
        <dbReference type="ARBA" id="ARBA00006485"/>
    </source>
</evidence>
<dbReference type="PANTHER" id="PTHR24056">
    <property type="entry name" value="CELL DIVISION PROTEIN KINASE"/>
    <property type="match status" value="1"/>
</dbReference>
<evidence type="ECO:0000259" key="8">
    <source>
        <dbReference type="PROSITE" id="PS50011"/>
    </source>
</evidence>
<dbReference type="GO" id="GO:0004693">
    <property type="term" value="F:cyclin-dependent protein serine/threonine kinase activity"/>
    <property type="evidence" value="ECO:0007669"/>
    <property type="project" value="UniProtKB-EC"/>
</dbReference>
<dbReference type="Pfam" id="PF00069">
    <property type="entry name" value="Pkinase"/>
    <property type="match status" value="1"/>
</dbReference>
<keyword evidence="10" id="KW-1185">Reference proteome</keyword>
<dbReference type="FunFam" id="1.10.510.10:FF:000706">
    <property type="entry name" value="Cyclin-dependent kinase 1"/>
    <property type="match status" value="1"/>
</dbReference>
<dbReference type="Gene3D" id="1.10.510.10">
    <property type="entry name" value="Transferase(Phosphotransferase) domain 1"/>
    <property type="match status" value="1"/>
</dbReference>
<comment type="caution">
    <text evidence="9">The sequence shown here is derived from an EMBL/GenBank/DDBJ whole genome shotgun (WGS) entry which is preliminary data.</text>
</comment>
<keyword evidence="7" id="KW-0067">ATP-binding</keyword>
<gene>
    <name evidence="9" type="ORF">Ctob_004654</name>
</gene>
<evidence type="ECO:0000256" key="4">
    <source>
        <dbReference type="ARBA" id="ARBA00022679"/>
    </source>
</evidence>
<evidence type="ECO:0000313" key="9">
    <source>
        <dbReference type="EMBL" id="KOO28341.1"/>
    </source>
</evidence>
<evidence type="ECO:0000256" key="7">
    <source>
        <dbReference type="ARBA" id="ARBA00022840"/>
    </source>
</evidence>
<dbReference type="GO" id="GO:0007165">
    <property type="term" value="P:signal transduction"/>
    <property type="evidence" value="ECO:0007669"/>
    <property type="project" value="TreeGrafter"/>
</dbReference>
<keyword evidence="9" id="KW-0131">Cell cycle</keyword>
<dbReference type="InterPro" id="IPR050108">
    <property type="entry name" value="CDK"/>
</dbReference>
<dbReference type="GO" id="GO:0000307">
    <property type="term" value="C:cyclin-dependent protein kinase holoenzyme complex"/>
    <property type="evidence" value="ECO:0007669"/>
    <property type="project" value="TreeGrafter"/>
</dbReference>
<dbReference type="EC" id="2.7.11.22" evidence="2"/>
<dbReference type="SUPFAM" id="SSF56112">
    <property type="entry name" value="Protein kinase-like (PK-like)"/>
    <property type="match status" value="1"/>
</dbReference>
<dbReference type="GO" id="GO:0005634">
    <property type="term" value="C:nucleus"/>
    <property type="evidence" value="ECO:0007669"/>
    <property type="project" value="TreeGrafter"/>
</dbReference>
<organism evidence="9 10">
    <name type="scientific">Chrysochromulina tobinii</name>
    <dbReference type="NCBI Taxonomy" id="1460289"/>
    <lineage>
        <taxon>Eukaryota</taxon>
        <taxon>Haptista</taxon>
        <taxon>Haptophyta</taxon>
        <taxon>Prymnesiophyceae</taxon>
        <taxon>Prymnesiales</taxon>
        <taxon>Chrysochromulinaceae</taxon>
        <taxon>Chrysochromulina</taxon>
    </lineage>
</organism>
<dbReference type="InterPro" id="IPR008271">
    <property type="entry name" value="Ser/Thr_kinase_AS"/>
</dbReference>
<keyword evidence="4" id="KW-0808">Transferase</keyword>
<evidence type="ECO:0000256" key="3">
    <source>
        <dbReference type="ARBA" id="ARBA00022527"/>
    </source>
</evidence>
<dbReference type="OrthoDB" id="1732493at2759"/>
<dbReference type="EMBL" id="JWZX01002582">
    <property type="protein sequence ID" value="KOO28341.1"/>
    <property type="molecule type" value="Genomic_DNA"/>
</dbReference>
<proteinExistence type="inferred from homology"/>
<name>A0A0M0JP13_9EUKA</name>
<dbReference type="GO" id="GO:0000082">
    <property type="term" value="P:G1/S transition of mitotic cell cycle"/>
    <property type="evidence" value="ECO:0007669"/>
    <property type="project" value="TreeGrafter"/>
</dbReference>
<keyword evidence="5" id="KW-0547">Nucleotide-binding</keyword>
<evidence type="ECO:0000256" key="2">
    <source>
        <dbReference type="ARBA" id="ARBA00012425"/>
    </source>
</evidence>
<evidence type="ECO:0000256" key="6">
    <source>
        <dbReference type="ARBA" id="ARBA00022777"/>
    </source>
</evidence>
<keyword evidence="9" id="KW-0132">Cell division</keyword>